<dbReference type="InterPro" id="IPR019786">
    <property type="entry name" value="Zinc_finger_PHD-type_CS"/>
</dbReference>
<dbReference type="RefSeq" id="XP_011314634.1">
    <property type="nucleotide sequence ID" value="XM_011316332.1"/>
</dbReference>
<dbReference type="SUPFAM" id="SSF57903">
    <property type="entry name" value="FYVE/PHD zinc finger"/>
    <property type="match status" value="1"/>
</dbReference>
<dbReference type="PROSITE" id="PS01359">
    <property type="entry name" value="ZF_PHD_1"/>
    <property type="match status" value="1"/>
</dbReference>
<dbReference type="Pfam" id="PF00628">
    <property type="entry name" value="PHD"/>
    <property type="match status" value="1"/>
</dbReference>
<comment type="similarity">
    <text evidence="2">Belongs to the Integrator subunit 12 family.</text>
</comment>
<dbReference type="CTD" id="57117"/>
<dbReference type="InterPro" id="IPR039054">
    <property type="entry name" value="Int12_PHD"/>
</dbReference>
<dbReference type="RefSeq" id="XP_011314635.1">
    <property type="nucleotide sequence ID" value="XM_011316333.1"/>
</dbReference>
<dbReference type="PROSITE" id="PS50016">
    <property type="entry name" value="ZF_PHD_2"/>
    <property type="match status" value="1"/>
</dbReference>
<feature type="compositionally biased region" description="Low complexity" evidence="9">
    <location>
        <begin position="249"/>
        <end position="265"/>
    </location>
</feature>
<keyword evidence="11" id="KW-1185">Reference proteome</keyword>
<evidence type="ECO:0000256" key="7">
    <source>
        <dbReference type="ARBA" id="ARBA00023242"/>
    </source>
</evidence>
<keyword evidence="5 8" id="KW-0863">Zinc-finger</keyword>
<feature type="region of interest" description="Disordered" evidence="9">
    <location>
        <begin position="174"/>
        <end position="275"/>
    </location>
</feature>
<evidence type="ECO:0000313" key="14">
    <source>
        <dbReference type="RefSeq" id="XP_011314634.1"/>
    </source>
</evidence>
<keyword evidence="6" id="KW-0862">Zinc</keyword>
<accession>A0A9R1UBN3</accession>
<feature type="compositionally biased region" description="Basic and acidic residues" evidence="9">
    <location>
        <begin position="175"/>
        <end position="206"/>
    </location>
</feature>
<dbReference type="SMART" id="SM00249">
    <property type="entry name" value="PHD"/>
    <property type="match status" value="1"/>
</dbReference>
<dbReference type="KEGG" id="fas:105273727"/>
<reference evidence="12 13" key="1">
    <citation type="submission" date="2025-04" db="UniProtKB">
        <authorList>
            <consortium name="RefSeq"/>
        </authorList>
    </citation>
    <scope>IDENTIFICATION</scope>
    <source>
        <strain evidence="12 13">USDA-PBARC FA_bdor</strain>
        <tissue evidence="12 13">Whole organism</tissue>
    </source>
</reference>
<dbReference type="RefSeq" id="XP_011314633.1">
    <property type="nucleotide sequence ID" value="XM_011316331.1"/>
</dbReference>
<feature type="compositionally biased region" description="Low complexity" evidence="9">
    <location>
        <begin position="62"/>
        <end position="79"/>
    </location>
</feature>
<accession>A0A9R1TSM5</accession>
<dbReference type="Gene3D" id="3.30.40.10">
    <property type="entry name" value="Zinc/RING finger domain, C3HC4 (zinc finger)"/>
    <property type="match status" value="1"/>
</dbReference>
<feature type="domain" description="PHD-type" evidence="10">
    <location>
        <begin position="116"/>
        <end position="172"/>
    </location>
</feature>
<gene>
    <name evidence="12 13 14 15" type="primary">IntS12</name>
</gene>
<dbReference type="GO" id="GO:0160240">
    <property type="term" value="P:RNA polymerase II transcription initiation surveillance"/>
    <property type="evidence" value="ECO:0007669"/>
    <property type="project" value="UniProtKB-ARBA"/>
</dbReference>
<protein>
    <recommendedName>
        <fullName evidence="3">Integrator complex subunit 12</fullName>
    </recommendedName>
</protein>
<feature type="compositionally biased region" description="Basic and acidic residues" evidence="9">
    <location>
        <begin position="266"/>
        <end position="275"/>
    </location>
</feature>
<dbReference type="PANTHER" id="PTHR13415">
    <property type="entry name" value="NUCLEAR FACTOR-RELATED"/>
    <property type="match status" value="1"/>
</dbReference>
<evidence type="ECO:0000256" key="8">
    <source>
        <dbReference type="PROSITE-ProRule" id="PRU00146"/>
    </source>
</evidence>
<dbReference type="GO" id="GO:0034472">
    <property type="term" value="P:snRNA 3'-end processing"/>
    <property type="evidence" value="ECO:0007669"/>
    <property type="project" value="TreeGrafter"/>
</dbReference>
<organism evidence="11 12">
    <name type="scientific">Fopius arisanus</name>
    <dbReference type="NCBI Taxonomy" id="64838"/>
    <lineage>
        <taxon>Eukaryota</taxon>
        <taxon>Metazoa</taxon>
        <taxon>Ecdysozoa</taxon>
        <taxon>Arthropoda</taxon>
        <taxon>Hexapoda</taxon>
        <taxon>Insecta</taxon>
        <taxon>Pterygota</taxon>
        <taxon>Neoptera</taxon>
        <taxon>Endopterygota</taxon>
        <taxon>Hymenoptera</taxon>
        <taxon>Apocrita</taxon>
        <taxon>Ichneumonoidea</taxon>
        <taxon>Braconidae</taxon>
        <taxon>Opiinae</taxon>
        <taxon>Fopius</taxon>
    </lineage>
</organism>
<dbReference type="Proteomes" id="UP000694866">
    <property type="component" value="Unplaced"/>
</dbReference>
<dbReference type="InterPro" id="IPR051776">
    <property type="entry name" value="Integrator_subunit_12"/>
</dbReference>
<evidence type="ECO:0000256" key="2">
    <source>
        <dbReference type="ARBA" id="ARBA00006009"/>
    </source>
</evidence>
<feature type="compositionally biased region" description="Low complexity" evidence="9">
    <location>
        <begin position="208"/>
        <end position="220"/>
    </location>
</feature>
<evidence type="ECO:0000256" key="1">
    <source>
        <dbReference type="ARBA" id="ARBA00004123"/>
    </source>
</evidence>
<evidence type="ECO:0000313" key="12">
    <source>
        <dbReference type="RefSeq" id="XP_011314632.1"/>
    </source>
</evidence>
<evidence type="ECO:0000256" key="5">
    <source>
        <dbReference type="ARBA" id="ARBA00022771"/>
    </source>
</evidence>
<dbReference type="InterPro" id="IPR011011">
    <property type="entry name" value="Znf_FYVE_PHD"/>
</dbReference>
<name>A0A9R1TSM5_9HYME</name>
<evidence type="ECO:0000256" key="4">
    <source>
        <dbReference type="ARBA" id="ARBA00022723"/>
    </source>
</evidence>
<feature type="region of interest" description="Disordered" evidence="9">
    <location>
        <begin position="59"/>
        <end position="101"/>
    </location>
</feature>
<evidence type="ECO:0000256" key="9">
    <source>
        <dbReference type="SAM" id="MobiDB-lite"/>
    </source>
</evidence>
<evidence type="ECO:0000259" key="10">
    <source>
        <dbReference type="PROSITE" id="PS50016"/>
    </source>
</evidence>
<dbReference type="AlphaFoldDB" id="A0A9R1TSM5"/>
<sequence length="275" mass="30386">MTHSDLDSHFVQGLRLLHSSNKDSMDQLRSLLDEAIKQKHGLSKMLCNVLHKKYTMEEPVLSDHSSTSSKKSKSSSSSSKHSHKSSKSDSPEEIIARTPPDMLISDDPLAEILEDDLTCVVCKGMDVGARNRLVECADCHALYHQECHTPHIQDSQIDVPKLLWYCSNCIKSHQPVKDKPPPKPVVESKKETKKSTSSSKHSEKYKGSSSHSVIIDSSSSKTTPSINIITGDRRLKDVTKKGKGEKRSSSTSSSSKYMSSSSSSKNSDKSSRKND</sequence>
<keyword evidence="7" id="KW-0539">Nucleus</keyword>
<evidence type="ECO:0000256" key="3">
    <source>
        <dbReference type="ARBA" id="ARBA00016814"/>
    </source>
</evidence>
<dbReference type="InterPro" id="IPR013083">
    <property type="entry name" value="Znf_RING/FYVE/PHD"/>
</dbReference>
<dbReference type="GO" id="GO:0160232">
    <property type="term" value="C:INTAC complex"/>
    <property type="evidence" value="ECO:0007669"/>
    <property type="project" value="UniProtKB-ARBA"/>
</dbReference>
<evidence type="ECO:0000313" key="15">
    <source>
        <dbReference type="RefSeq" id="XP_011314635.1"/>
    </source>
</evidence>
<dbReference type="GeneID" id="105273727"/>
<comment type="subcellular location">
    <subcellularLocation>
        <location evidence="1">Nucleus</location>
    </subcellularLocation>
</comment>
<dbReference type="PANTHER" id="PTHR13415:SF2">
    <property type="entry name" value="INTEGRATOR COMPLEX SUBUNIT 12"/>
    <property type="match status" value="1"/>
</dbReference>
<feature type="compositionally biased region" description="Basic and acidic residues" evidence="9">
    <location>
        <begin position="231"/>
        <end position="248"/>
    </location>
</feature>
<dbReference type="GO" id="GO:0032039">
    <property type="term" value="C:integrator complex"/>
    <property type="evidence" value="ECO:0007669"/>
    <property type="project" value="UniProtKB-ARBA"/>
</dbReference>
<evidence type="ECO:0000256" key="6">
    <source>
        <dbReference type="ARBA" id="ARBA00022833"/>
    </source>
</evidence>
<dbReference type="RefSeq" id="XP_011314632.1">
    <property type="nucleotide sequence ID" value="XM_011316330.1"/>
</dbReference>
<dbReference type="InterPro" id="IPR019787">
    <property type="entry name" value="Znf_PHD-finger"/>
</dbReference>
<dbReference type="FunFam" id="3.30.40.10:FF:000101">
    <property type="entry name" value="Integrator complex subunit 12"/>
    <property type="match status" value="1"/>
</dbReference>
<evidence type="ECO:0000313" key="13">
    <source>
        <dbReference type="RefSeq" id="XP_011314633.1"/>
    </source>
</evidence>
<proteinExistence type="inferred from homology"/>
<dbReference type="CDD" id="cd15501">
    <property type="entry name" value="PHD_Int12"/>
    <property type="match status" value="1"/>
</dbReference>
<accession>A0A9R1TST5</accession>
<accession>A0A9R1TS24</accession>
<dbReference type="GO" id="GO:0008270">
    <property type="term" value="F:zinc ion binding"/>
    <property type="evidence" value="ECO:0007669"/>
    <property type="project" value="UniProtKB-KW"/>
</dbReference>
<dbReference type="InterPro" id="IPR001965">
    <property type="entry name" value="Znf_PHD"/>
</dbReference>
<dbReference type="OrthoDB" id="5846437at2759"/>
<evidence type="ECO:0000313" key="11">
    <source>
        <dbReference type="Proteomes" id="UP000694866"/>
    </source>
</evidence>
<keyword evidence="4" id="KW-0479">Metal-binding</keyword>